<reference evidence="4" key="1">
    <citation type="submission" date="2015-11" db="EMBL/GenBank/DDBJ databases">
        <title>De novo transcriptome assembly of four potential Pierce s Disease insect vectors from Arizona vineyards.</title>
        <authorList>
            <person name="Tassone E.E."/>
        </authorList>
    </citation>
    <scope>NUCLEOTIDE SEQUENCE</scope>
</reference>
<evidence type="ECO:0000256" key="2">
    <source>
        <dbReference type="SAM" id="SignalP"/>
    </source>
</evidence>
<gene>
    <name evidence="4" type="ORF">g.16007</name>
</gene>
<name>A0A1B6MTD2_9HEMI</name>
<proteinExistence type="predicted"/>
<dbReference type="PANTHER" id="PTHR24271">
    <property type="entry name" value="KALLIKREIN-RELATED"/>
    <property type="match status" value="1"/>
</dbReference>
<dbReference type="GO" id="GO:0004252">
    <property type="term" value="F:serine-type endopeptidase activity"/>
    <property type="evidence" value="ECO:0007669"/>
    <property type="project" value="InterPro"/>
</dbReference>
<dbReference type="PROSITE" id="PS50240">
    <property type="entry name" value="TRYPSIN_DOM"/>
    <property type="match status" value="1"/>
</dbReference>
<evidence type="ECO:0000259" key="3">
    <source>
        <dbReference type="PROSITE" id="PS50240"/>
    </source>
</evidence>
<feature type="signal peptide" evidence="2">
    <location>
        <begin position="1"/>
        <end position="15"/>
    </location>
</feature>
<dbReference type="GO" id="GO:0006508">
    <property type="term" value="P:proteolysis"/>
    <property type="evidence" value="ECO:0007669"/>
    <property type="project" value="InterPro"/>
</dbReference>
<dbReference type="EMBL" id="GEBQ01000838">
    <property type="protein sequence ID" value="JAT39139.1"/>
    <property type="molecule type" value="Transcribed_RNA"/>
</dbReference>
<dbReference type="SUPFAM" id="SSF50494">
    <property type="entry name" value="Trypsin-like serine proteases"/>
    <property type="match status" value="1"/>
</dbReference>
<dbReference type="Pfam" id="PF00089">
    <property type="entry name" value="Trypsin"/>
    <property type="match status" value="1"/>
</dbReference>
<dbReference type="PANTHER" id="PTHR24271:SF50">
    <property type="match status" value="1"/>
</dbReference>
<protein>
    <recommendedName>
        <fullName evidence="3">Peptidase S1 domain-containing protein</fullName>
    </recommendedName>
</protein>
<accession>A0A1B6MTD2</accession>
<sequence length="272" mass="29498">MWICMLVIVVGRVHTFTLGTGSDVDVGSTPLPLDTVEVAVDTTTVSGPDNGSTESSDSLYPYMAAILHVNGTLLGAGAIVGKRWIVATAFQMGAFKPPQLTVRVGSERWSEGGQLLAVLRMFPHPMFRQFNNDVALMKTAEDIVLCPEAQPILLATAAPTIGAHATLLMWNNDSRIEKSEADLLPASECRMFYSDFELTESNVCAVMDHILPYKVTLYGSPLVFNGLLVGHYMGMEANTFKPSLCSSLAPLSGWVHLMMTNETDTPLLFPLS</sequence>
<dbReference type="InterPro" id="IPR043504">
    <property type="entry name" value="Peptidase_S1_PA_chymotrypsin"/>
</dbReference>
<evidence type="ECO:0000313" key="4">
    <source>
        <dbReference type="EMBL" id="JAT39139.1"/>
    </source>
</evidence>
<keyword evidence="2" id="KW-0732">Signal</keyword>
<dbReference type="SMART" id="SM00020">
    <property type="entry name" value="Tryp_SPc"/>
    <property type="match status" value="1"/>
</dbReference>
<dbReference type="InterPro" id="IPR001254">
    <property type="entry name" value="Trypsin_dom"/>
</dbReference>
<evidence type="ECO:0000256" key="1">
    <source>
        <dbReference type="ARBA" id="ARBA00023157"/>
    </source>
</evidence>
<dbReference type="AlphaFoldDB" id="A0A1B6MTD2"/>
<dbReference type="InterPro" id="IPR009003">
    <property type="entry name" value="Peptidase_S1_PA"/>
</dbReference>
<organism evidence="4">
    <name type="scientific">Graphocephala atropunctata</name>
    <dbReference type="NCBI Taxonomy" id="36148"/>
    <lineage>
        <taxon>Eukaryota</taxon>
        <taxon>Metazoa</taxon>
        <taxon>Ecdysozoa</taxon>
        <taxon>Arthropoda</taxon>
        <taxon>Hexapoda</taxon>
        <taxon>Insecta</taxon>
        <taxon>Pterygota</taxon>
        <taxon>Neoptera</taxon>
        <taxon>Paraneoptera</taxon>
        <taxon>Hemiptera</taxon>
        <taxon>Auchenorrhyncha</taxon>
        <taxon>Membracoidea</taxon>
        <taxon>Cicadellidae</taxon>
        <taxon>Cicadellinae</taxon>
        <taxon>Cicadellini</taxon>
        <taxon>Graphocephala</taxon>
    </lineage>
</organism>
<feature type="chain" id="PRO_5013244015" description="Peptidase S1 domain-containing protein" evidence="2">
    <location>
        <begin position="16"/>
        <end position="272"/>
    </location>
</feature>
<dbReference type="Gene3D" id="2.40.10.10">
    <property type="entry name" value="Trypsin-like serine proteases"/>
    <property type="match status" value="1"/>
</dbReference>
<keyword evidence="1" id="KW-1015">Disulfide bond</keyword>
<feature type="domain" description="Peptidase S1" evidence="3">
    <location>
        <begin position="44"/>
        <end position="260"/>
    </location>
</feature>